<comment type="catalytic activity">
    <reaction evidence="12">
        <text>L-seryl-[protein] + ATP = O-phospho-L-seryl-[protein] + ADP + H(+)</text>
        <dbReference type="Rhea" id="RHEA:17989"/>
        <dbReference type="Rhea" id="RHEA-COMP:9863"/>
        <dbReference type="Rhea" id="RHEA-COMP:11604"/>
        <dbReference type="ChEBI" id="CHEBI:15378"/>
        <dbReference type="ChEBI" id="CHEBI:29999"/>
        <dbReference type="ChEBI" id="CHEBI:30616"/>
        <dbReference type="ChEBI" id="CHEBI:83421"/>
        <dbReference type="ChEBI" id="CHEBI:456216"/>
        <dbReference type="EC" id="2.7.11.1"/>
    </reaction>
</comment>
<dbReference type="InterPro" id="IPR015847">
    <property type="entry name" value="ExoRNase_PH_dom2"/>
</dbReference>
<accession>A0A5A7SVP2</accession>
<dbReference type="PANTHER" id="PTHR47989">
    <property type="entry name" value="OS01G0750732 PROTEIN"/>
    <property type="match status" value="1"/>
</dbReference>
<feature type="binding site" evidence="13">
    <location>
        <position position="96"/>
    </location>
    <ligand>
        <name>ATP</name>
        <dbReference type="ChEBI" id="CHEBI:30616"/>
    </ligand>
</feature>
<dbReference type="Pfam" id="PF01138">
    <property type="entry name" value="RNase_PH"/>
    <property type="match status" value="1"/>
</dbReference>
<evidence type="ECO:0000256" key="8">
    <source>
        <dbReference type="ARBA" id="ARBA00022777"/>
    </source>
</evidence>
<evidence type="ECO:0000256" key="1">
    <source>
        <dbReference type="ARBA" id="ARBA00004236"/>
    </source>
</evidence>
<dbReference type="InterPro" id="IPR008271">
    <property type="entry name" value="Ser/Thr_kinase_AS"/>
</dbReference>
<dbReference type="Proteomes" id="UP000321393">
    <property type="component" value="Unassembled WGS sequence"/>
</dbReference>
<evidence type="ECO:0000256" key="6">
    <source>
        <dbReference type="ARBA" id="ARBA00022679"/>
    </source>
</evidence>
<dbReference type="FunFam" id="3.30.230.70:FF:000015">
    <property type="entry name" value="Exosome complex component RRP41-like"/>
    <property type="match status" value="1"/>
</dbReference>
<evidence type="ECO:0000256" key="7">
    <source>
        <dbReference type="ARBA" id="ARBA00022741"/>
    </source>
</evidence>
<dbReference type="GO" id="GO:0005886">
    <property type="term" value="C:plasma membrane"/>
    <property type="evidence" value="ECO:0007669"/>
    <property type="project" value="UniProtKB-SubCell"/>
</dbReference>
<dbReference type="Gene3D" id="1.10.510.10">
    <property type="entry name" value="Transferase(Phosphotransferase) domain 1"/>
    <property type="match status" value="1"/>
</dbReference>
<keyword evidence="8 15" id="KW-0418">Kinase</keyword>
<evidence type="ECO:0000256" key="10">
    <source>
        <dbReference type="ARBA" id="ARBA00023136"/>
    </source>
</evidence>
<evidence type="ECO:0000313" key="15">
    <source>
        <dbReference type="EMBL" id="KAA0035354.1"/>
    </source>
</evidence>
<evidence type="ECO:0000259" key="14">
    <source>
        <dbReference type="PROSITE" id="PS50011"/>
    </source>
</evidence>
<dbReference type="OrthoDB" id="1890790at2759"/>
<evidence type="ECO:0000256" key="9">
    <source>
        <dbReference type="ARBA" id="ARBA00022840"/>
    </source>
</evidence>
<feature type="domain" description="Protein kinase" evidence="14">
    <location>
        <begin position="68"/>
        <end position="351"/>
    </location>
</feature>
<evidence type="ECO:0000256" key="3">
    <source>
        <dbReference type="ARBA" id="ARBA00022475"/>
    </source>
</evidence>
<dbReference type="CDD" id="cd11371">
    <property type="entry name" value="RNase_PH_MTR3"/>
    <property type="match status" value="1"/>
</dbReference>
<dbReference type="Gene3D" id="3.30.230.70">
    <property type="entry name" value="GHMP Kinase, N-terminal domain"/>
    <property type="match status" value="1"/>
</dbReference>
<keyword evidence="15" id="KW-0675">Receptor</keyword>
<dbReference type="SUPFAM" id="SSF54211">
    <property type="entry name" value="Ribosomal protein S5 domain 2-like"/>
    <property type="match status" value="1"/>
</dbReference>
<gene>
    <name evidence="15" type="ORF">E6C27_scaffold228G001580</name>
</gene>
<dbReference type="SMART" id="SM00220">
    <property type="entry name" value="S_TKc"/>
    <property type="match status" value="1"/>
</dbReference>
<keyword evidence="5" id="KW-0597">Phosphoprotein</keyword>
<dbReference type="InterPro" id="IPR027408">
    <property type="entry name" value="PNPase/RNase_PH_dom_sf"/>
</dbReference>
<dbReference type="FunFam" id="3.30.200.20:FF:000415">
    <property type="entry name" value="receptor-like serine/threonine-protein kinase NCRK"/>
    <property type="match status" value="1"/>
</dbReference>
<dbReference type="Gene3D" id="3.30.200.20">
    <property type="entry name" value="Phosphorylase Kinase, domain 1"/>
    <property type="match status" value="1"/>
</dbReference>
<comment type="caution">
    <text evidence="15">The sequence shown here is derived from an EMBL/GenBank/DDBJ whole genome shotgun (WGS) entry which is preliminary data.</text>
</comment>
<dbReference type="InterPro" id="IPR001247">
    <property type="entry name" value="ExoRNase_PH_dom1"/>
</dbReference>
<proteinExistence type="predicted"/>
<evidence type="ECO:0000256" key="13">
    <source>
        <dbReference type="PROSITE-ProRule" id="PRU10141"/>
    </source>
</evidence>
<evidence type="ECO:0000256" key="2">
    <source>
        <dbReference type="ARBA" id="ARBA00012513"/>
    </source>
</evidence>
<dbReference type="FunFam" id="1.10.510.10:FF:000395">
    <property type="entry name" value="receptor-like serine/threonine-protein kinase NCRK"/>
    <property type="match status" value="1"/>
</dbReference>
<dbReference type="GO" id="GO:0005524">
    <property type="term" value="F:ATP binding"/>
    <property type="evidence" value="ECO:0007669"/>
    <property type="project" value="UniProtKB-UniRule"/>
</dbReference>
<evidence type="ECO:0000256" key="12">
    <source>
        <dbReference type="ARBA" id="ARBA00048679"/>
    </source>
</evidence>
<dbReference type="InterPro" id="IPR000719">
    <property type="entry name" value="Prot_kinase_dom"/>
</dbReference>
<dbReference type="PROSITE" id="PS50011">
    <property type="entry name" value="PROTEIN_KINASE_DOM"/>
    <property type="match status" value="1"/>
</dbReference>
<sequence>MSYNSLTNLISHKSSSTPDSKVMMDSPVNNIKGCFFMNQCLLRTKSRSLCGIIIQFSYSELENATEKFSSSHLVGRGGSSFVYRGELRDGRTVAVKRLNIQGGPDVDYLFLTEIQLLSRLNHCHVVPLVGYCTESRGKHTERLLVYEYMPKGNLRDCLDGASGEKMDWSTRVTIALGAARGLEYLHEAAAPRILHRDVKSTNILLDKDWRAKITDLGMATRLRGDDLPSCSSSPARMQGTFGYFAPEYAIVGRASLKSDVFSFGVVLLELITGQHPIHKSTGKGEESLAIWAAPRLQNSRRVITELPDPHLDGMFPEEEMQIMAYLAKECLLLDPDARPTMTEVVQVLSNITPDKSRRNNISANVFQERMSACSVESEPDIANHNMSPIGKQVHTEVIVMDEMMERQASSRKWLDRYSLPLDIDRSLCADNYGNQDIVSFENMKTLIPFTSMGNNLQVQATDDETVDLTEPRHIRNILIIGDKWRMGASRGNGYLKEVEEKKNRWKFVAELSNLSSESFIEVPNGQKSDTNYHHNVFSVSYCPQNQATPLQNRRRQLGSPRWPWLPPMPACLYRLLPFEVIVLDQFILSTEQSRDHSNWKVLPLGRDSVELVVDHRVLEGFEHMTGAVNAASGSAYAEFGNTKVIVSVFGPRESKKAMMYSDIGRLNCSVSYTTFSTPVRGQGSENKEFSSMLHKSLEGAIILETFPKTTVDVFALVLESGGSDLPVVISCASLALADAGIMLYDLVASVSVSCFGKNLLIDPILEEENYQDGSLMITCMPSRYEVTQLTITGEWTTSKINEGMQLCLDASCKLVEIMRSCLKESAATISEE</sequence>
<organism evidence="15 16">
    <name type="scientific">Cucumis melo var. makuwa</name>
    <name type="common">Oriental melon</name>
    <dbReference type="NCBI Taxonomy" id="1194695"/>
    <lineage>
        <taxon>Eukaryota</taxon>
        <taxon>Viridiplantae</taxon>
        <taxon>Streptophyta</taxon>
        <taxon>Embryophyta</taxon>
        <taxon>Tracheophyta</taxon>
        <taxon>Spermatophyta</taxon>
        <taxon>Magnoliopsida</taxon>
        <taxon>eudicotyledons</taxon>
        <taxon>Gunneridae</taxon>
        <taxon>Pentapetalae</taxon>
        <taxon>rosids</taxon>
        <taxon>fabids</taxon>
        <taxon>Cucurbitales</taxon>
        <taxon>Cucurbitaceae</taxon>
        <taxon>Benincaseae</taxon>
        <taxon>Cucumis</taxon>
    </lineage>
</organism>
<reference evidence="15 16" key="1">
    <citation type="submission" date="2019-08" db="EMBL/GenBank/DDBJ databases">
        <title>Draft genome sequences of two oriental melons (Cucumis melo L. var makuwa).</title>
        <authorList>
            <person name="Kwon S.-Y."/>
        </authorList>
    </citation>
    <scope>NUCLEOTIDE SEQUENCE [LARGE SCALE GENOMIC DNA]</scope>
    <source>
        <strain evidence="16">cv. SW 3</strain>
        <tissue evidence="15">Leaf</tissue>
    </source>
</reference>
<dbReference type="SUPFAM" id="SSF56112">
    <property type="entry name" value="Protein kinase-like (PK-like)"/>
    <property type="match status" value="1"/>
</dbReference>
<dbReference type="EC" id="2.7.11.1" evidence="2"/>
<dbReference type="PROSITE" id="PS00107">
    <property type="entry name" value="PROTEIN_KINASE_ATP"/>
    <property type="match status" value="1"/>
</dbReference>
<dbReference type="PROSITE" id="PS00108">
    <property type="entry name" value="PROTEIN_KINASE_ST"/>
    <property type="match status" value="1"/>
</dbReference>
<dbReference type="AlphaFoldDB" id="A0A5A7SVP2"/>
<dbReference type="InterPro" id="IPR020568">
    <property type="entry name" value="Ribosomal_Su5_D2-typ_SF"/>
</dbReference>
<keyword evidence="6" id="KW-0808">Transferase</keyword>
<dbReference type="GO" id="GO:0004674">
    <property type="term" value="F:protein serine/threonine kinase activity"/>
    <property type="evidence" value="ECO:0007669"/>
    <property type="project" value="UniProtKB-KW"/>
</dbReference>
<dbReference type="Pfam" id="PF00069">
    <property type="entry name" value="Pkinase"/>
    <property type="match status" value="1"/>
</dbReference>
<evidence type="ECO:0000256" key="5">
    <source>
        <dbReference type="ARBA" id="ARBA00022553"/>
    </source>
</evidence>
<protein>
    <recommendedName>
        <fullName evidence="2">non-specific serine/threonine protein kinase</fullName>
        <ecNumber evidence="2">2.7.11.1</ecNumber>
    </recommendedName>
</protein>
<comment type="subcellular location">
    <subcellularLocation>
        <location evidence="1">Cell membrane</location>
    </subcellularLocation>
</comment>
<keyword evidence="4" id="KW-0723">Serine/threonine-protein kinase</keyword>
<dbReference type="InterPro" id="IPR011009">
    <property type="entry name" value="Kinase-like_dom_sf"/>
</dbReference>
<name>A0A5A7SVP2_CUCMM</name>
<dbReference type="Pfam" id="PF03725">
    <property type="entry name" value="RNase_PH_C"/>
    <property type="match status" value="1"/>
</dbReference>
<dbReference type="InterPro" id="IPR017441">
    <property type="entry name" value="Protein_kinase_ATP_BS"/>
</dbReference>
<dbReference type="SUPFAM" id="SSF55666">
    <property type="entry name" value="Ribonuclease PH domain 2-like"/>
    <property type="match status" value="1"/>
</dbReference>
<keyword evidence="10" id="KW-0472">Membrane</keyword>
<keyword evidence="9 13" id="KW-0067">ATP-binding</keyword>
<keyword evidence="7 13" id="KW-0547">Nucleotide-binding</keyword>
<dbReference type="EMBL" id="SSTE01020126">
    <property type="protein sequence ID" value="KAA0035354.1"/>
    <property type="molecule type" value="Genomic_DNA"/>
</dbReference>
<dbReference type="CDD" id="cd14066">
    <property type="entry name" value="STKc_IRAK"/>
    <property type="match status" value="1"/>
</dbReference>
<evidence type="ECO:0000256" key="4">
    <source>
        <dbReference type="ARBA" id="ARBA00022527"/>
    </source>
</evidence>
<dbReference type="InterPro" id="IPR036345">
    <property type="entry name" value="ExoRNase_PH_dom2_sf"/>
</dbReference>
<dbReference type="PANTHER" id="PTHR47989:SF23">
    <property type="entry name" value="RECEPTOR-LIKE SERINE_THREONINE-PROTEIN KINASE NCRK ISOFORM X1"/>
    <property type="match status" value="1"/>
</dbReference>
<evidence type="ECO:0000256" key="11">
    <source>
        <dbReference type="ARBA" id="ARBA00047899"/>
    </source>
</evidence>
<keyword evidence="3" id="KW-1003">Cell membrane</keyword>
<evidence type="ECO:0000313" key="16">
    <source>
        <dbReference type="Proteomes" id="UP000321393"/>
    </source>
</evidence>
<comment type="catalytic activity">
    <reaction evidence="11">
        <text>L-threonyl-[protein] + ATP = O-phospho-L-threonyl-[protein] + ADP + H(+)</text>
        <dbReference type="Rhea" id="RHEA:46608"/>
        <dbReference type="Rhea" id="RHEA-COMP:11060"/>
        <dbReference type="Rhea" id="RHEA-COMP:11605"/>
        <dbReference type="ChEBI" id="CHEBI:15378"/>
        <dbReference type="ChEBI" id="CHEBI:30013"/>
        <dbReference type="ChEBI" id="CHEBI:30616"/>
        <dbReference type="ChEBI" id="CHEBI:61977"/>
        <dbReference type="ChEBI" id="CHEBI:456216"/>
        <dbReference type="EC" id="2.7.11.1"/>
    </reaction>
</comment>